<keyword evidence="4" id="KW-1185">Reference proteome</keyword>
<dbReference type="PIRSF" id="PIRSF037037">
    <property type="entry name" value="Kelch-like_protein_gigaxonin"/>
    <property type="match status" value="1"/>
</dbReference>
<proteinExistence type="predicted"/>
<evidence type="ECO:0000313" key="4">
    <source>
        <dbReference type="Proteomes" id="UP000694865"/>
    </source>
</evidence>
<keyword evidence="2" id="KW-0677">Repeat</keyword>
<dbReference type="Pfam" id="PF00651">
    <property type="entry name" value="BTB"/>
    <property type="match status" value="1"/>
</dbReference>
<dbReference type="SMART" id="SM00875">
    <property type="entry name" value="BACK"/>
    <property type="match status" value="1"/>
</dbReference>
<protein>
    <submittedName>
        <fullName evidence="5">Kelch-like protein diablo-like</fullName>
    </submittedName>
</protein>
<evidence type="ECO:0000256" key="1">
    <source>
        <dbReference type="ARBA" id="ARBA00022441"/>
    </source>
</evidence>
<reference evidence="5" key="1">
    <citation type="submission" date="2025-08" db="UniProtKB">
        <authorList>
            <consortium name="RefSeq"/>
        </authorList>
    </citation>
    <scope>IDENTIFICATION</scope>
    <source>
        <tissue evidence="5">Testes</tissue>
    </source>
</reference>
<evidence type="ECO:0000313" key="5">
    <source>
        <dbReference type="RefSeq" id="XP_002739313.1"/>
    </source>
</evidence>
<dbReference type="SUPFAM" id="SSF54695">
    <property type="entry name" value="POZ domain"/>
    <property type="match status" value="1"/>
</dbReference>
<dbReference type="SUPFAM" id="SSF117281">
    <property type="entry name" value="Kelch motif"/>
    <property type="match status" value="1"/>
</dbReference>
<dbReference type="InterPro" id="IPR015915">
    <property type="entry name" value="Kelch-typ_b-propeller"/>
</dbReference>
<dbReference type="InterPro" id="IPR000210">
    <property type="entry name" value="BTB/POZ_dom"/>
</dbReference>
<dbReference type="InterPro" id="IPR006652">
    <property type="entry name" value="Kelch_1"/>
</dbReference>
<organism evidence="4 5">
    <name type="scientific">Saccoglossus kowalevskii</name>
    <name type="common">Acorn worm</name>
    <dbReference type="NCBI Taxonomy" id="10224"/>
    <lineage>
        <taxon>Eukaryota</taxon>
        <taxon>Metazoa</taxon>
        <taxon>Hemichordata</taxon>
        <taxon>Enteropneusta</taxon>
        <taxon>Harrimaniidae</taxon>
        <taxon>Saccoglossus</taxon>
    </lineage>
</organism>
<dbReference type="GeneID" id="100377140"/>
<dbReference type="Proteomes" id="UP000694865">
    <property type="component" value="Unplaced"/>
</dbReference>
<keyword evidence="1" id="KW-0880">Kelch repeat</keyword>
<dbReference type="SMART" id="SM00225">
    <property type="entry name" value="BTB"/>
    <property type="match status" value="1"/>
</dbReference>
<dbReference type="RefSeq" id="XP_002739313.1">
    <property type="nucleotide sequence ID" value="XM_002739267.2"/>
</dbReference>
<dbReference type="Pfam" id="PF01344">
    <property type="entry name" value="Kelch_1"/>
    <property type="match status" value="1"/>
</dbReference>
<sequence length="608" mass="69302">MAAMSDDSDSETSSSLAYYDIQNSTTILTGLYSLYTHCELTDVVLVVQNREFPCHRNVLACCSPYFKAMFTSGMRESSSHKITIEDIEPLAVELMLKYVYTSHVDVDGDNVQALLHAASVFQMPMLARVCTAFLKSQLGRLDCFKILQLADVYSILYLKDIANSFILHNFCDVSKSDDFLQLNRDALIGYLKDDDVIVENEEILCTSLLRWVEFNLEDREEAIIELMKLVKITVVSVSFIRNLLQNNLIMKHSEVVNYLTQTLKVRRRYFGDVNETVVCEEENGSIPISEIDLHDPRYERGVVFTSTRNYNQCRLQLTYIDPLNDQYEHHATEPDMGEPVNSVITMNETETYLLTGEHSMWYFGAVSKRWIKITKQIEHNGGTVINVNDKLYIIENTCSFGKLLTENDGGLLEVISLVPDSRFDASVVVHAGKLYVIGGEDAQSRERSDNWCYDPSTDSWLRLASAPIPFQNCPSVSLNGFIYVLGVKSSANLGKHTVLRYDPDIDIWCRVADLKCTGEVTGAQVFNGKMYCFILTDEEALSVHEKILRTYVYAFNSDSWNEDQAYDIGNPEYGICFLKYRDFRAVKYFAKHHYIDYLGEGMKVTVVK</sequence>
<dbReference type="PROSITE" id="PS50097">
    <property type="entry name" value="BTB"/>
    <property type="match status" value="1"/>
</dbReference>
<dbReference type="InterPro" id="IPR017096">
    <property type="entry name" value="BTB-kelch_protein"/>
</dbReference>
<dbReference type="InterPro" id="IPR011705">
    <property type="entry name" value="BACK"/>
</dbReference>
<dbReference type="InterPro" id="IPR011333">
    <property type="entry name" value="SKP1/BTB/POZ_sf"/>
</dbReference>
<accession>A0ABM0GX61</accession>
<dbReference type="Pfam" id="PF07707">
    <property type="entry name" value="BACK"/>
    <property type="match status" value="1"/>
</dbReference>
<evidence type="ECO:0000259" key="3">
    <source>
        <dbReference type="PROSITE" id="PS50097"/>
    </source>
</evidence>
<gene>
    <name evidence="5" type="primary">LOC100377140</name>
</gene>
<name>A0ABM0GX61_SACKO</name>
<dbReference type="PANTHER" id="PTHR24412:SF420">
    <property type="entry name" value="KELCH-LIKE PROTEIN 11"/>
    <property type="match status" value="1"/>
</dbReference>
<feature type="domain" description="BTB" evidence="3">
    <location>
        <begin position="41"/>
        <end position="108"/>
    </location>
</feature>
<dbReference type="Gene3D" id="2.120.10.80">
    <property type="entry name" value="Kelch-type beta propeller"/>
    <property type="match status" value="1"/>
</dbReference>
<dbReference type="Gene3D" id="1.25.40.420">
    <property type="match status" value="1"/>
</dbReference>
<dbReference type="PANTHER" id="PTHR24412">
    <property type="entry name" value="KELCH PROTEIN"/>
    <property type="match status" value="1"/>
</dbReference>
<evidence type="ECO:0000256" key="2">
    <source>
        <dbReference type="ARBA" id="ARBA00022737"/>
    </source>
</evidence>
<dbReference type="Gene3D" id="3.30.710.10">
    <property type="entry name" value="Potassium Channel Kv1.1, Chain A"/>
    <property type="match status" value="1"/>
</dbReference>